<evidence type="ECO:0000313" key="4">
    <source>
        <dbReference type="Proteomes" id="UP000199028"/>
    </source>
</evidence>
<gene>
    <name evidence="3" type="ORF">SAMN05216195_107103</name>
</gene>
<dbReference type="AlphaFoldDB" id="A0A1H9SKB9"/>
<dbReference type="RefSeq" id="WP_143086764.1">
    <property type="nucleotide sequence ID" value="NZ_FOFT01000007.1"/>
</dbReference>
<keyword evidence="4" id="KW-1185">Reference proteome</keyword>
<dbReference type="OrthoDB" id="3214303at2"/>
<dbReference type="EMBL" id="FOFT01000007">
    <property type="protein sequence ID" value="SER85387.1"/>
    <property type="molecule type" value="Genomic_DNA"/>
</dbReference>
<dbReference type="SMART" id="SM00858">
    <property type="entry name" value="SAF"/>
    <property type="match status" value="1"/>
</dbReference>
<feature type="compositionally biased region" description="Polar residues" evidence="1">
    <location>
        <begin position="1"/>
        <end position="14"/>
    </location>
</feature>
<reference evidence="4" key="1">
    <citation type="submission" date="2016-10" db="EMBL/GenBank/DDBJ databases">
        <authorList>
            <person name="Varghese N."/>
            <person name="Submissions S."/>
        </authorList>
    </citation>
    <scope>NUCLEOTIDE SEQUENCE [LARGE SCALE GENOMIC DNA]</scope>
    <source>
        <strain evidence="4">CGMCC 4.578</strain>
    </source>
</reference>
<dbReference type="Proteomes" id="UP000199028">
    <property type="component" value="Unassembled WGS sequence"/>
</dbReference>
<protein>
    <recommendedName>
        <fullName evidence="2">SAF domain-containing protein</fullName>
    </recommendedName>
</protein>
<proteinExistence type="predicted"/>
<feature type="domain" description="SAF" evidence="2">
    <location>
        <begin position="61"/>
        <end position="124"/>
    </location>
</feature>
<evidence type="ECO:0000313" key="3">
    <source>
        <dbReference type="EMBL" id="SER85387.1"/>
    </source>
</evidence>
<sequence>MTTTNTKPPSQPSTWVARDGKTRKRWTGRRRRIPHLLLGLLLIPACGFGGAVLATELGDRESVLALARPVTAGQVLAAQDLRPIAVAVDVGMDVIVASAAPTTVGQPLAYSLPEGTLVTRSMLGTPQIPEQGKAIAAVGLKPGQFPPDLAAGTTVAVLLAPDQGTPDVAAKSWTAVVLGVSGRENEQTTVVSLRMSETDGRALLLAPAGQVSLLAIAGGNR</sequence>
<organism evidence="3 4">
    <name type="scientific">Lentzea flaviverrucosa</name>
    <dbReference type="NCBI Taxonomy" id="200379"/>
    <lineage>
        <taxon>Bacteria</taxon>
        <taxon>Bacillati</taxon>
        <taxon>Actinomycetota</taxon>
        <taxon>Actinomycetes</taxon>
        <taxon>Pseudonocardiales</taxon>
        <taxon>Pseudonocardiaceae</taxon>
        <taxon>Lentzea</taxon>
    </lineage>
</organism>
<accession>A0A1H9SKB9</accession>
<feature type="region of interest" description="Disordered" evidence="1">
    <location>
        <begin position="1"/>
        <end position="23"/>
    </location>
</feature>
<dbReference type="InterPro" id="IPR013974">
    <property type="entry name" value="SAF"/>
</dbReference>
<dbReference type="CDD" id="cd11614">
    <property type="entry name" value="SAF_CpaB_FlgA_like"/>
    <property type="match status" value="1"/>
</dbReference>
<evidence type="ECO:0000259" key="2">
    <source>
        <dbReference type="SMART" id="SM00858"/>
    </source>
</evidence>
<name>A0A1H9SKB9_9PSEU</name>
<evidence type="ECO:0000256" key="1">
    <source>
        <dbReference type="SAM" id="MobiDB-lite"/>
    </source>
</evidence>